<evidence type="ECO:0008006" key="3">
    <source>
        <dbReference type="Google" id="ProtNLM"/>
    </source>
</evidence>
<dbReference type="AlphaFoldDB" id="A0A2A2JBN3"/>
<protein>
    <recommendedName>
        <fullName evidence="3">Ubiquitin-like domain-containing protein</fullName>
    </recommendedName>
</protein>
<dbReference type="Proteomes" id="UP000218231">
    <property type="component" value="Unassembled WGS sequence"/>
</dbReference>
<proteinExistence type="predicted"/>
<keyword evidence="2" id="KW-1185">Reference proteome</keyword>
<accession>A0A2A2JBN3</accession>
<gene>
    <name evidence="1" type="ORF">WR25_25811</name>
</gene>
<dbReference type="EMBL" id="LIAE01010541">
    <property type="protein sequence ID" value="PAV59190.1"/>
    <property type="molecule type" value="Genomic_DNA"/>
</dbReference>
<reference evidence="1 2" key="1">
    <citation type="journal article" date="2017" name="Curr. Biol.">
        <title>Genome architecture and evolution of a unichromosomal asexual nematode.</title>
        <authorList>
            <person name="Fradin H."/>
            <person name="Zegar C."/>
            <person name="Gutwein M."/>
            <person name="Lucas J."/>
            <person name="Kovtun M."/>
            <person name="Corcoran D."/>
            <person name="Baugh L.R."/>
            <person name="Kiontke K."/>
            <person name="Gunsalus K."/>
            <person name="Fitch D.H."/>
            <person name="Piano F."/>
        </authorList>
    </citation>
    <scope>NUCLEOTIDE SEQUENCE [LARGE SCALE GENOMIC DNA]</scope>
    <source>
        <strain evidence="1">PF1309</strain>
    </source>
</reference>
<organism evidence="1 2">
    <name type="scientific">Diploscapter pachys</name>
    <dbReference type="NCBI Taxonomy" id="2018661"/>
    <lineage>
        <taxon>Eukaryota</taxon>
        <taxon>Metazoa</taxon>
        <taxon>Ecdysozoa</taxon>
        <taxon>Nematoda</taxon>
        <taxon>Chromadorea</taxon>
        <taxon>Rhabditida</taxon>
        <taxon>Rhabditina</taxon>
        <taxon>Rhabditomorpha</taxon>
        <taxon>Rhabditoidea</taxon>
        <taxon>Rhabditidae</taxon>
        <taxon>Diploscapter</taxon>
    </lineage>
</organism>
<evidence type="ECO:0000313" key="1">
    <source>
        <dbReference type="EMBL" id="PAV59190.1"/>
    </source>
</evidence>
<sequence>MAEVNICIRLVDDSSAENKTLVETVPKGTTLGELIEKKVANVGWADRELIVKSAQLYNEKFKLFADITEPFDSLVLLNLQRFEVHLNKAVSE</sequence>
<evidence type="ECO:0000313" key="2">
    <source>
        <dbReference type="Proteomes" id="UP000218231"/>
    </source>
</evidence>
<name>A0A2A2JBN3_9BILA</name>
<comment type="caution">
    <text evidence="1">The sequence shown here is derived from an EMBL/GenBank/DDBJ whole genome shotgun (WGS) entry which is preliminary data.</text>
</comment>